<evidence type="ECO:0000256" key="1">
    <source>
        <dbReference type="SAM" id="MobiDB-lite"/>
    </source>
</evidence>
<dbReference type="AlphaFoldDB" id="A0A6J7HCS3"/>
<proteinExistence type="predicted"/>
<name>A0A6J7HCS3_9ZZZZ</name>
<dbReference type="EMBL" id="CAFBLX010000343">
    <property type="protein sequence ID" value="CAB4918771.1"/>
    <property type="molecule type" value="Genomic_DNA"/>
</dbReference>
<feature type="region of interest" description="Disordered" evidence="1">
    <location>
        <begin position="38"/>
        <end position="90"/>
    </location>
</feature>
<organism evidence="2">
    <name type="scientific">freshwater metagenome</name>
    <dbReference type="NCBI Taxonomy" id="449393"/>
    <lineage>
        <taxon>unclassified sequences</taxon>
        <taxon>metagenomes</taxon>
        <taxon>ecological metagenomes</taxon>
    </lineage>
</organism>
<sequence>MTSESESVTAWYVTSTAASVGPYRLCSSTEATARRSARAVVGGSASPEANISRSEAPALRRRSTSGTNTDIIDGTKCTTETRSRAMTSSK</sequence>
<feature type="compositionally biased region" description="Polar residues" evidence="1">
    <location>
        <begin position="64"/>
        <end position="90"/>
    </location>
</feature>
<accession>A0A6J7HCS3</accession>
<gene>
    <name evidence="2" type="ORF">UFOPK3472_03465</name>
</gene>
<reference evidence="2" key="1">
    <citation type="submission" date="2020-05" db="EMBL/GenBank/DDBJ databases">
        <authorList>
            <person name="Chiriac C."/>
            <person name="Salcher M."/>
            <person name="Ghai R."/>
            <person name="Kavagutti S V."/>
        </authorList>
    </citation>
    <scope>NUCLEOTIDE SEQUENCE</scope>
</reference>
<protein>
    <submittedName>
        <fullName evidence="2">Unannotated protein</fullName>
    </submittedName>
</protein>
<evidence type="ECO:0000313" key="2">
    <source>
        <dbReference type="EMBL" id="CAB4918771.1"/>
    </source>
</evidence>